<gene>
    <name evidence="2" type="ORF">B0H65DRAFT_499422</name>
</gene>
<accession>A0AAE0MNH7</accession>
<dbReference type="Proteomes" id="UP001278500">
    <property type="component" value="Unassembled WGS sequence"/>
</dbReference>
<keyword evidence="3" id="KW-1185">Reference proteome</keyword>
<dbReference type="GeneID" id="87864978"/>
<feature type="domain" description="Ecp2 effector protein-like" evidence="1">
    <location>
        <begin position="7"/>
        <end position="115"/>
    </location>
</feature>
<evidence type="ECO:0000313" key="2">
    <source>
        <dbReference type="EMBL" id="KAK3338706.1"/>
    </source>
</evidence>
<evidence type="ECO:0000259" key="1">
    <source>
        <dbReference type="Pfam" id="PF14856"/>
    </source>
</evidence>
<reference evidence="2" key="1">
    <citation type="journal article" date="2023" name="Mol. Phylogenet. Evol.">
        <title>Genome-scale phylogeny and comparative genomics of the fungal order Sordariales.</title>
        <authorList>
            <person name="Hensen N."/>
            <person name="Bonometti L."/>
            <person name="Westerberg I."/>
            <person name="Brannstrom I.O."/>
            <person name="Guillou S."/>
            <person name="Cros-Aarteil S."/>
            <person name="Calhoun S."/>
            <person name="Haridas S."/>
            <person name="Kuo A."/>
            <person name="Mondo S."/>
            <person name="Pangilinan J."/>
            <person name="Riley R."/>
            <person name="LaButti K."/>
            <person name="Andreopoulos B."/>
            <person name="Lipzen A."/>
            <person name="Chen C."/>
            <person name="Yan M."/>
            <person name="Daum C."/>
            <person name="Ng V."/>
            <person name="Clum A."/>
            <person name="Steindorff A."/>
            <person name="Ohm R.A."/>
            <person name="Martin F."/>
            <person name="Silar P."/>
            <person name="Natvig D.O."/>
            <person name="Lalanne C."/>
            <person name="Gautier V."/>
            <person name="Ament-Velasquez S.L."/>
            <person name="Kruys A."/>
            <person name="Hutchinson M.I."/>
            <person name="Powell A.J."/>
            <person name="Barry K."/>
            <person name="Miller A.N."/>
            <person name="Grigoriev I.V."/>
            <person name="Debuchy R."/>
            <person name="Gladieux P."/>
            <person name="Hiltunen Thoren M."/>
            <person name="Johannesson H."/>
        </authorList>
    </citation>
    <scope>NUCLEOTIDE SEQUENCE</scope>
    <source>
        <strain evidence="2">CBS 560.94</strain>
    </source>
</reference>
<sequence>MNYGPAVDQSSNLSPKWGDCLQLRANIDSGGSWQFFSGRQTVIASYESCAIGVETSKGTLAGTLTKIGNIDLIKIVEYTEAMLINKGGDQVATDRNGKKYVKWDAKVGSKGTMECYQLVLRNNKFGVDWGLYHT</sequence>
<dbReference type="AlphaFoldDB" id="A0AAE0MNH7"/>
<comment type="caution">
    <text evidence="2">The sequence shown here is derived from an EMBL/GenBank/DDBJ whole genome shotgun (WGS) entry which is preliminary data.</text>
</comment>
<protein>
    <submittedName>
        <fullName evidence="2">Ecp2 effector protein</fullName>
    </submittedName>
</protein>
<evidence type="ECO:0000313" key="3">
    <source>
        <dbReference type="Proteomes" id="UP001278500"/>
    </source>
</evidence>
<dbReference type="RefSeq" id="XP_062678066.1">
    <property type="nucleotide sequence ID" value="XM_062827824.1"/>
</dbReference>
<reference evidence="2" key="2">
    <citation type="submission" date="2023-06" db="EMBL/GenBank/DDBJ databases">
        <authorList>
            <consortium name="Lawrence Berkeley National Laboratory"/>
            <person name="Haridas S."/>
            <person name="Hensen N."/>
            <person name="Bonometti L."/>
            <person name="Westerberg I."/>
            <person name="Brannstrom I.O."/>
            <person name="Guillou S."/>
            <person name="Cros-Aarteil S."/>
            <person name="Calhoun S."/>
            <person name="Kuo A."/>
            <person name="Mondo S."/>
            <person name="Pangilinan J."/>
            <person name="Riley R."/>
            <person name="Labutti K."/>
            <person name="Andreopoulos B."/>
            <person name="Lipzen A."/>
            <person name="Chen C."/>
            <person name="Yanf M."/>
            <person name="Daum C."/>
            <person name="Ng V."/>
            <person name="Clum A."/>
            <person name="Steindorff A."/>
            <person name="Ohm R."/>
            <person name="Martin F."/>
            <person name="Silar P."/>
            <person name="Natvig D."/>
            <person name="Lalanne C."/>
            <person name="Gautier V."/>
            <person name="Ament-Velasquez S.L."/>
            <person name="Kruys A."/>
            <person name="Hutchinson M.I."/>
            <person name="Powell A.J."/>
            <person name="Barry K."/>
            <person name="Miller A.N."/>
            <person name="Grigoriev I.V."/>
            <person name="Debuchy R."/>
            <person name="Gladieux P."/>
            <person name="Thoren M.H."/>
            <person name="Johannesson H."/>
        </authorList>
    </citation>
    <scope>NUCLEOTIDE SEQUENCE</scope>
    <source>
        <strain evidence="2">CBS 560.94</strain>
    </source>
</reference>
<dbReference type="InterPro" id="IPR029226">
    <property type="entry name" value="Ecp2-like"/>
</dbReference>
<proteinExistence type="predicted"/>
<dbReference type="Pfam" id="PF14856">
    <property type="entry name" value="Hce2"/>
    <property type="match status" value="1"/>
</dbReference>
<dbReference type="EMBL" id="JAUEPP010000007">
    <property type="protein sequence ID" value="KAK3338706.1"/>
    <property type="molecule type" value="Genomic_DNA"/>
</dbReference>
<name>A0AAE0MNH7_9PEZI</name>
<organism evidence="2 3">
    <name type="scientific">Neurospora tetraspora</name>
    <dbReference type="NCBI Taxonomy" id="94610"/>
    <lineage>
        <taxon>Eukaryota</taxon>
        <taxon>Fungi</taxon>
        <taxon>Dikarya</taxon>
        <taxon>Ascomycota</taxon>
        <taxon>Pezizomycotina</taxon>
        <taxon>Sordariomycetes</taxon>
        <taxon>Sordariomycetidae</taxon>
        <taxon>Sordariales</taxon>
        <taxon>Sordariaceae</taxon>
        <taxon>Neurospora</taxon>
    </lineage>
</organism>